<gene>
    <name evidence="3" type="primary">vegf3</name>
</gene>
<dbReference type="Gene3D" id="2.10.90.10">
    <property type="entry name" value="Cystine-knot cytokines"/>
    <property type="match status" value="1"/>
</dbReference>
<feature type="domain" description="Platelet-derived growth factor (PDGF) family profile" evidence="2">
    <location>
        <begin position="238"/>
        <end position="337"/>
    </location>
</feature>
<dbReference type="InterPro" id="IPR000072">
    <property type="entry name" value="PDGF/VEGF_dom"/>
</dbReference>
<accession>V9SI20</accession>
<dbReference type="SUPFAM" id="SSF57501">
    <property type="entry name" value="Cystine-knot cytokines"/>
    <property type="match status" value="1"/>
</dbReference>
<dbReference type="GO" id="GO:0008083">
    <property type="term" value="F:growth factor activity"/>
    <property type="evidence" value="ECO:0007669"/>
    <property type="project" value="InterPro"/>
</dbReference>
<dbReference type="EMBL" id="KF285452">
    <property type="protein sequence ID" value="AHC56516.1"/>
    <property type="molecule type" value="mRNA"/>
</dbReference>
<evidence type="ECO:0000259" key="2">
    <source>
        <dbReference type="PROSITE" id="PS50278"/>
    </source>
</evidence>
<evidence type="ECO:0000313" key="3">
    <source>
        <dbReference type="EMBL" id="AHC56516.1"/>
    </source>
</evidence>
<feature type="compositionally biased region" description="Polar residues" evidence="1">
    <location>
        <begin position="70"/>
        <end position="83"/>
    </location>
</feature>
<protein>
    <submittedName>
        <fullName evidence="3">VEGF3</fullName>
    </submittedName>
</protein>
<evidence type="ECO:0000256" key="1">
    <source>
        <dbReference type="SAM" id="MobiDB-lite"/>
    </source>
</evidence>
<feature type="region of interest" description="Disordered" evidence="1">
    <location>
        <begin position="70"/>
        <end position="118"/>
    </location>
</feature>
<dbReference type="PROSITE" id="PS50278">
    <property type="entry name" value="PDGF_2"/>
    <property type="match status" value="1"/>
</dbReference>
<dbReference type="SMART" id="SM00141">
    <property type="entry name" value="PDGF"/>
    <property type="match status" value="1"/>
</dbReference>
<name>V9SI20_LYTVA</name>
<dbReference type="GO" id="GO:0016020">
    <property type="term" value="C:membrane"/>
    <property type="evidence" value="ECO:0007669"/>
    <property type="project" value="InterPro"/>
</dbReference>
<proteinExistence type="evidence at transcript level"/>
<dbReference type="InterPro" id="IPR029034">
    <property type="entry name" value="Cystine-knot_cytokine"/>
</dbReference>
<reference evidence="3" key="1">
    <citation type="journal article" date="2013" name="Development">
        <title>Growth factor-mediated mesodermal cell guidance and skeletogenesis during sea urchin gastrulation.</title>
        <authorList>
            <person name="Adomako-Ankomah A."/>
            <person name="Ettensohn C.A."/>
        </authorList>
    </citation>
    <scope>NUCLEOTIDE SEQUENCE</scope>
</reference>
<organism evidence="3">
    <name type="scientific">Lytechinus variegatus</name>
    <name type="common">Green sea urchin</name>
    <name type="synonym">Echinus variegatus</name>
    <dbReference type="NCBI Taxonomy" id="7654"/>
    <lineage>
        <taxon>Eukaryota</taxon>
        <taxon>Metazoa</taxon>
        <taxon>Echinodermata</taxon>
        <taxon>Eleutherozoa</taxon>
        <taxon>Echinozoa</taxon>
        <taxon>Echinoidea</taxon>
        <taxon>Euechinoidea</taxon>
        <taxon>Echinacea</taxon>
        <taxon>Temnopleuroida</taxon>
        <taxon>Toxopneustidae</taxon>
        <taxon>Lytechinus</taxon>
    </lineage>
</organism>
<dbReference type="OrthoDB" id="6370328at2759"/>
<dbReference type="PANTHER" id="PTHR21719:SF1">
    <property type="entry name" value="FI06402P-RELATED"/>
    <property type="match status" value="1"/>
</dbReference>
<sequence length="434" mass="48783">MGPSVDSKPGDRLSRVGLLDISGTNVLCETTTRARDACHCSRDVADGNRVTERVDHAHFDKLSSTTSYPCASHATHNQVNSLSRPDLRHSRSMRTPLSSSSAHHSDSVLSSQKATTTTTTDLLRNSHASWSLSCWFSRRMYTGNIKPWTLSFMFYLFVLILSHQVESTHSVPALSRRVDQRTNNMNALEDYLNALSLNGTNTPRSRYFVNRSPSALNKRSYRRLGRAGSYSGSRINNAFMAKIEDERARVQCQPRDRVVDSYEELGIPRGYGDFLLPECIVVRRCKQGGCCGDDQECVPSRTTNVTMNFLQVRQQIPIEIVHETVHDLECECQDKPSFCPEPVVDCPDDKVWSYSECTCKCRNRCPKPFLQDEDTCGCDCLSQDRHCKNIYKGRRNGKLSQEECDCVRKGLCGKPPCINGAFSISDCKCINSNS</sequence>
<feature type="compositionally biased region" description="Low complexity" evidence="1">
    <location>
        <begin position="93"/>
        <end position="118"/>
    </location>
</feature>
<dbReference type="AlphaFoldDB" id="V9SI20"/>
<dbReference type="PANTHER" id="PTHR21719">
    <property type="entry name" value="FI06402P-RELATED"/>
    <property type="match status" value="1"/>
</dbReference>